<reference evidence="2 3" key="1">
    <citation type="submission" date="2023-10" db="EMBL/GenBank/DDBJ databases">
        <title>Comparative genomics analysis reveals potential genetic determinants of host preference in Cryptosporidium xiaoi.</title>
        <authorList>
            <person name="Xiao L."/>
            <person name="Li J."/>
        </authorList>
    </citation>
    <scope>NUCLEOTIDE SEQUENCE [LARGE SCALE GENOMIC DNA]</scope>
    <source>
        <strain evidence="2 3">52996</strain>
    </source>
</reference>
<evidence type="ECO:0000256" key="1">
    <source>
        <dbReference type="ARBA" id="ARBA00023054"/>
    </source>
</evidence>
<accession>A0AAV9XVI9</accession>
<gene>
    <name evidence="2" type="ORF">RS030_4565</name>
</gene>
<dbReference type="Proteomes" id="UP001311799">
    <property type="component" value="Unassembled WGS sequence"/>
</dbReference>
<organism evidence="2 3">
    <name type="scientific">Cryptosporidium xiaoi</name>
    <dbReference type="NCBI Taxonomy" id="659607"/>
    <lineage>
        <taxon>Eukaryota</taxon>
        <taxon>Sar</taxon>
        <taxon>Alveolata</taxon>
        <taxon>Apicomplexa</taxon>
        <taxon>Conoidasida</taxon>
        <taxon>Coccidia</taxon>
        <taxon>Eucoccidiorida</taxon>
        <taxon>Eimeriorina</taxon>
        <taxon>Cryptosporidiidae</taxon>
        <taxon>Cryptosporidium</taxon>
    </lineage>
</organism>
<sequence>MLRLGGLSKIELFLYDNNVNNFDSKNIFLELVILFNSKEDKLYKLVNDYLHTLNSSICQNDETPNNKSCLLCNSFVNENLINYDLNEKKYKIEVTLFRIDEFDTVNESNCKRLTFDIENELKHYRSTGITPNSITDYYIFPLSIMQYSNTVMCLKIKDSNKKALIWKSKEFSISDLKKIDNDNLININNDNLFYIYNGKKEKYGIVDFKNHDNNNSEDNILRLNKKKYKIINIVKKTKELHSLLKLNRKNLIEIFEITKLFRDDESKDNNDEDNRINTKIESFIGNIENNYTTSNSNSNKINHIGFNYNNEYKIDKIKINNSIEKIKENHTTIEKMINDARIEINNNLISVNKLKHVINKYRNNIILNVSNNIYPISILNNGYLNNLLHIRGITLPIINVIQNYNNNEDKDMSTSLGYVIHYILIISEIMNIPLSHQINYKGSFSTINNTPLYIYPNVSSKQIKRSLLYLKSIIYHQLLNYFNINHKIIRKLLSTNNILLWLLTIKNIILNEYYN</sequence>
<proteinExistence type="predicted"/>
<keyword evidence="3" id="KW-1185">Reference proteome</keyword>
<dbReference type="PANTHER" id="PTHR15157:SF5">
    <property type="entry name" value="UV RADIATION RESISTANCE-ASSOCIATED GENE PROTEIN"/>
    <property type="match status" value="1"/>
</dbReference>
<evidence type="ECO:0000313" key="2">
    <source>
        <dbReference type="EMBL" id="KAK6588494.1"/>
    </source>
</evidence>
<dbReference type="GO" id="GO:0005768">
    <property type="term" value="C:endosome"/>
    <property type="evidence" value="ECO:0007669"/>
    <property type="project" value="TreeGrafter"/>
</dbReference>
<comment type="caution">
    <text evidence="2">The sequence shown here is derived from an EMBL/GenBank/DDBJ whole genome shotgun (WGS) entry which is preliminary data.</text>
</comment>
<protein>
    <recommendedName>
        <fullName evidence="4">Atg6 BARA domain-containing protein</fullName>
    </recommendedName>
</protein>
<dbReference type="GO" id="GO:0000323">
    <property type="term" value="C:lytic vacuole"/>
    <property type="evidence" value="ECO:0007669"/>
    <property type="project" value="TreeGrafter"/>
</dbReference>
<dbReference type="GO" id="GO:0035493">
    <property type="term" value="P:SNARE complex assembly"/>
    <property type="evidence" value="ECO:0007669"/>
    <property type="project" value="TreeGrafter"/>
</dbReference>
<keyword evidence="1" id="KW-0175">Coiled coil</keyword>
<evidence type="ECO:0008006" key="4">
    <source>
        <dbReference type="Google" id="ProtNLM"/>
    </source>
</evidence>
<name>A0AAV9XVI9_9CRYT</name>
<evidence type="ECO:0000313" key="3">
    <source>
        <dbReference type="Proteomes" id="UP001311799"/>
    </source>
</evidence>
<dbReference type="GO" id="GO:0000149">
    <property type="term" value="F:SNARE binding"/>
    <property type="evidence" value="ECO:0007669"/>
    <property type="project" value="TreeGrafter"/>
</dbReference>
<dbReference type="AlphaFoldDB" id="A0AAV9XVI9"/>
<dbReference type="PANTHER" id="PTHR15157">
    <property type="entry name" value="UV RADIATION RESISTANCE-ASSOCIATED GENE PROTEIN"/>
    <property type="match status" value="1"/>
</dbReference>
<dbReference type="EMBL" id="JAWDEY010000032">
    <property type="protein sequence ID" value="KAK6588494.1"/>
    <property type="molecule type" value="Genomic_DNA"/>
</dbReference>